<evidence type="ECO:0000256" key="6">
    <source>
        <dbReference type="ARBA" id="ARBA00022490"/>
    </source>
</evidence>
<evidence type="ECO:0000256" key="8">
    <source>
        <dbReference type="ARBA" id="ARBA00022605"/>
    </source>
</evidence>
<dbReference type="GO" id="GO:0006571">
    <property type="term" value="P:tyrosine biosynthetic process"/>
    <property type="evidence" value="ECO:0007669"/>
    <property type="project" value="UniProtKB-KW"/>
</dbReference>
<dbReference type="EC" id="5.4.99.5" evidence="4 13"/>
<comment type="subcellular location">
    <subcellularLocation>
        <location evidence="1">Cytoplasm</location>
    </subcellularLocation>
</comment>
<evidence type="ECO:0000256" key="1">
    <source>
        <dbReference type="ARBA" id="ARBA00004496"/>
    </source>
</evidence>
<reference evidence="15 16" key="3">
    <citation type="journal article" date="2017" name="Mol. Plant Pathol.">
        <title>A gapless genome sequence of the fungus Botrytis cinerea.</title>
        <authorList>
            <person name="Van Kan J.A."/>
            <person name="Stassen J.H."/>
            <person name="Mosbach A."/>
            <person name="Van Der Lee T.A."/>
            <person name="Faino L."/>
            <person name="Farmer A.D."/>
            <person name="Papasotiriou D.G."/>
            <person name="Zhou S."/>
            <person name="Seidl M.F."/>
            <person name="Cottam E."/>
            <person name="Edel D."/>
            <person name="Hahn M."/>
            <person name="Schwartz D.C."/>
            <person name="Dietrich R.A."/>
            <person name="Widdison S."/>
            <person name="Scalliet G."/>
        </authorList>
    </citation>
    <scope>NUCLEOTIDE SEQUENCE [LARGE SCALE GENOMIC DNA]</scope>
    <source>
        <strain evidence="15 16">B05.10</strain>
    </source>
</reference>
<dbReference type="SUPFAM" id="SSF48600">
    <property type="entry name" value="Chorismate mutase II"/>
    <property type="match status" value="1"/>
</dbReference>
<dbReference type="Proteomes" id="UP000001798">
    <property type="component" value="Chromosome 12"/>
</dbReference>
<dbReference type="PANTHER" id="PTHR21145">
    <property type="entry name" value="CHORISMATE MUTASE"/>
    <property type="match status" value="1"/>
</dbReference>
<dbReference type="PIRSF" id="PIRSF017318">
    <property type="entry name" value="Chor_mut_AroQ_eu"/>
    <property type="match status" value="1"/>
</dbReference>
<dbReference type="InterPro" id="IPR002701">
    <property type="entry name" value="CM_II_prokaryot"/>
</dbReference>
<keyword evidence="10" id="KW-0584">Phenylalanine biosynthesis</keyword>
<comment type="catalytic activity">
    <reaction evidence="12">
        <text>chorismate = prephenate</text>
        <dbReference type="Rhea" id="RHEA:13897"/>
        <dbReference type="ChEBI" id="CHEBI:29748"/>
        <dbReference type="ChEBI" id="CHEBI:29934"/>
        <dbReference type="EC" id="5.4.99.5"/>
    </reaction>
    <physiologicalReaction direction="left-to-right" evidence="12">
        <dbReference type="Rhea" id="RHEA:13898"/>
    </physiologicalReaction>
</comment>
<keyword evidence="7" id="KW-0827">Tyrosine biosynthesis</keyword>
<dbReference type="OrthoDB" id="191918at2759"/>
<evidence type="ECO:0000256" key="7">
    <source>
        <dbReference type="ARBA" id="ARBA00022498"/>
    </source>
</evidence>
<evidence type="ECO:0000256" key="5">
    <source>
        <dbReference type="ARBA" id="ARBA00020296"/>
    </source>
</evidence>
<dbReference type="GO" id="GO:0005634">
    <property type="term" value="C:nucleus"/>
    <property type="evidence" value="ECO:0007669"/>
    <property type="project" value="EnsemblFungi"/>
</dbReference>
<keyword evidence="6" id="KW-0963">Cytoplasm</keyword>
<dbReference type="FunFam" id="1.10.590.10:FF:000002">
    <property type="entry name" value="Chorismate mutase"/>
    <property type="match status" value="1"/>
</dbReference>
<dbReference type="AlphaFoldDB" id="A0A384JZD2"/>
<sequence length="277" mass="31432">MILGNFIMDAAIDLSDASKALDLANIRFQLIRLEDTITFHLIERVQFPLNPTIYIPSALPLPNTTLSFLDWLLHSRETLDSLIRRFQSPDEYPFFPDALKTPILQPLHYPTILHPNTVNVNAQIKDHYISTFLPQACLQTGRSDRGEREENYGSAATCDINCLQALSRRIHFGKFVAESKFRAEEAAFTQMILAGDREGLGRAITNEKVELQVLERLRLKARTYGTDPSLSNGNAKGEEPQGKINVEAVEGLYRDFVIPLTKVVEVEYLMQRLDNKE</sequence>
<evidence type="ECO:0000256" key="4">
    <source>
        <dbReference type="ARBA" id="ARBA00012404"/>
    </source>
</evidence>
<reference evidence="15 16" key="1">
    <citation type="journal article" date="2011" name="PLoS Genet.">
        <title>Genomic analysis of the necrotrophic fungal pathogens Sclerotinia sclerotiorum and Botrytis cinerea.</title>
        <authorList>
            <person name="Amselem J."/>
            <person name="Cuomo C.A."/>
            <person name="van Kan J.A."/>
            <person name="Viaud M."/>
            <person name="Benito E.P."/>
            <person name="Couloux A."/>
            <person name="Coutinho P.M."/>
            <person name="de Vries R.P."/>
            <person name="Dyer P.S."/>
            <person name="Fillinger S."/>
            <person name="Fournier E."/>
            <person name="Gout L."/>
            <person name="Hahn M."/>
            <person name="Kohn L."/>
            <person name="Lapalu N."/>
            <person name="Plummer K.M."/>
            <person name="Pradier J.M."/>
            <person name="Quevillon E."/>
            <person name="Sharon A."/>
            <person name="Simon A."/>
            <person name="ten Have A."/>
            <person name="Tudzynski B."/>
            <person name="Tudzynski P."/>
            <person name="Wincker P."/>
            <person name="Andrew M."/>
            <person name="Anthouard V."/>
            <person name="Beever R.E."/>
            <person name="Beffa R."/>
            <person name="Benoit I."/>
            <person name="Bouzid O."/>
            <person name="Brault B."/>
            <person name="Chen Z."/>
            <person name="Choquer M."/>
            <person name="Collemare J."/>
            <person name="Cotton P."/>
            <person name="Danchin E.G."/>
            <person name="Da Silva C."/>
            <person name="Gautier A."/>
            <person name="Giraud C."/>
            <person name="Giraud T."/>
            <person name="Gonzalez C."/>
            <person name="Grossetete S."/>
            <person name="Guldener U."/>
            <person name="Henrissat B."/>
            <person name="Howlett B.J."/>
            <person name="Kodira C."/>
            <person name="Kretschmer M."/>
            <person name="Lappartient A."/>
            <person name="Leroch M."/>
            <person name="Levis C."/>
            <person name="Mauceli E."/>
            <person name="Neuveglise C."/>
            <person name="Oeser B."/>
            <person name="Pearson M."/>
            <person name="Poulain J."/>
            <person name="Poussereau N."/>
            <person name="Quesneville H."/>
            <person name="Rascle C."/>
            <person name="Schumacher J."/>
            <person name="Segurens B."/>
            <person name="Sexton A."/>
            <person name="Silva E."/>
            <person name="Sirven C."/>
            <person name="Soanes D.M."/>
            <person name="Talbot N.J."/>
            <person name="Templeton M."/>
            <person name="Yandava C."/>
            <person name="Yarden O."/>
            <person name="Zeng Q."/>
            <person name="Rollins J.A."/>
            <person name="Lebrun M.H."/>
            <person name="Dickman M."/>
        </authorList>
    </citation>
    <scope>NUCLEOTIDE SEQUENCE [LARGE SCALE GENOMIC DNA]</scope>
    <source>
        <strain evidence="15 16">B05.10</strain>
    </source>
</reference>
<evidence type="ECO:0000256" key="13">
    <source>
        <dbReference type="PIRNR" id="PIRNR017318"/>
    </source>
</evidence>
<dbReference type="Pfam" id="PF01817">
    <property type="entry name" value="CM_2"/>
    <property type="match status" value="1"/>
</dbReference>
<keyword evidence="16" id="KW-1185">Reference proteome</keyword>
<dbReference type="GO" id="GO:0009094">
    <property type="term" value="P:L-phenylalanine biosynthetic process"/>
    <property type="evidence" value="ECO:0007669"/>
    <property type="project" value="UniProtKB-KW"/>
</dbReference>
<dbReference type="Gene3D" id="1.10.590.10">
    <property type="entry name" value="Chorismate mutase, AroQ class superfamily, eukaryotic"/>
    <property type="match status" value="1"/>
</dbReference>
<keyword evidence="11 13" id="KW-0413">Isomerase</keyword>
<feature type="domain" description="Chorismate mutase" evidence="14">
    <location>
        <begin position="153"/>
        <end position="265"/>
    </location>
</feature>
<evidence type="ECO:0000256" key="2">
    <source>
        <dbReference type="ARBA" id="ARBA00004817"/>
    </source>
</evidence>
<dbReference type="GO" id="GO:0005737">
    <property type="term" value="C:cytoplasm"/>
    <property type="evidence" value="ECO:0007669"/>
    <property type="project" value="UniProtKB-SubCell"/>
</dbReference>
<keyword evidence="9 13" id="KW-0057">Aromatic amino acid biosynthesis</keyword>
<comment type="subunit">
    <text evidence="3">Homodimer.</text>
</comment>
<dbReference type="GO" id="GO:0046417">
    <property type="term" value="P:chorismate metabolic process"/>
    <property type="evidence" value="ECO:0007669"/>
    <property type="project" value="EnsemblFungi"/>
</dbReference>
<proteinExistence type="predicted"/>
<dbReference type="GO" id="GO:0072545">
    <property type="term" value="F:L-tyrosine binding"/>
    <property type="evidence" value="ECO:0007669"/>
    <property type="project" value="EnsemblFungi"/>
</dbReference>
<dbReference type="NCBIfam" id="TIGR01802">
    <property type="entry name" value="CM_pl-yst"/>
    <property type="match status" value="1"/>
</dbReference>
<evidence type="ECO:0000256" key="10">
    <source>
        <dbReference type="ARBA" id="ARBA00023222"/>
    </source>
</evidence>
<dbReference type="PANTHER" id="PTHR21145:SF12">
    <property type="entry name" value="CHORISMATE MUTASE"/>
    <property type="match status" value="1"/>
</dbReference>
<dbReference type="UniPathway" id="UPA00120">
    <property type="reaction ID" value="UER00203"/>
</dbReference>
<keyword evidence="8 13" id="KW-0028">Amino-acid biosynthesis</keyword>
<dbReference type="PROSITE" id="PS51169">
    <property type="entry name" value="CHORISMATE_MUT_3"/>
    <property type="match status" value="1"/>
</dbReference>
<dbReference type="VEuPathDB" id="FungiDB:Bcin12g05000"/>
<dbReference type="InterPro" id="IPR036263">
    <property type="entry name" value="Chorismate_II_sf"/>
</dbReference>
<dbReference type="GO" id="GO:0120284">
    <property type="term" value="F:tryptophan binding"/>
    <property type="evidence" value="ECO:0007669"/>
    <property type="project" value="EnsemblFungi"/>
</dbReference>
<organism evidence="15 16">
    <name type="scientific">Botryotinia fuckeliana (strain B05.10)</name>
    <name type="common">Noble rot fungus</name>
    <name type="synonym">Botrytis cinerea</name>
    <dbReference type="NCBI Taxonomy" id="332648"/>
    <lineage>
        <taxon>Eukaryota</taxon>
        <taxon>Fungi</taxon>
        <taxon>Dikarya</taxon>
        <taxon>Ascomycota</taxon>
        <taxon>Pezizomycotina</taxon>
        <taxon>Leotiomycetes</taxon>
        <taxon>Helotiales</taxon>
        <taxon>Sclerotiniaceae</taxon>
        <taxon>Botrytis</taxon>
    </lineage>
</organism>
<evidence type="ECO:0000259" key="14">
    <source>
        <dbReference type="Pfam" id="PF01817"/>
    </source>
</evidence>
<reference evidence="15 16" key="2">
    <citation type="journal article" date="2012" name="Eukaryot. Cell">
        <title>Genome update of Botrytis cinerea strains B05.10 and T4.</title>
        <authorList>
            <person name="Staats M."/>
            <person name="van Kan J.A."/>
        </authorList>
    </citation>
    <scope>NUCLEOTIDE SEQUENCE [LARGE SCALE GENOMIC DNA]</scope>
    <source>
        <strain evidence="15 16">B05.10</strain>
    </source>
</reference>
<name>A0A384JZD2_BOTFB</name>
<dbReference type="RefSeq" id="XP_001553879.2">
    <property type="nucleotide sequence ID" value="XM_001553829.2"/>
</dbReference>
<evidence type="ECO:0000256" key="9">
    <source>
        <dbReference type="ARBA" id="ARBA00023141"/>
    </source>
</evidence>
<evidence type="ECO:0000256" key="12">
    <source>
        <dbReference type="ARBA" id="ARBA00023979"/>
    </source>
</evidence>
<dbReference type="InterPro" id="IPR037039">
    <property type="entry name" value="CM_AroQ_sf_eucaryotic"/>
</dbReference>
<dbReference type="EMBL" id="CP009816">
    <property type="protein sequence ID" value="ATZ55956.1"/>
    <property type="molecule type" value="Genomic_DNA"/>
</dbReference>
<evidence type="ECO:0000256" key="3">
    <source>
        <dbReference type="ARBA" id="ARBA00011738"/>
    </source>
</evidence>
<evidence type="ECO:0000256" key="11">
    <source>
        <dbReference type="ARBA" id="ARBA00023235"/>
    </source>
</evidence>
<evidence type="ECO:0000313" key="16">
    <source>
        <dbReference type="Proteomes" id="UP000001798"/>
    </source>
</evidence>
<dbReference type="InterPro" id="IPR008238">
    <property type="entry name" value="Chorismate_mutase_AroQ_euk"/>
</dbReference>
<evidence type="ECO:0000313" key="15">
    <source>
        <dbReference type="EMBL" id="ATZ55956.1"/>
    </source>
</evidence>
<dbReference type="KEGG" id="bfu:BCIN_12g05000"/>
<dbReference type="GeneID" id="5434425"/>
<protein>
    <recommendedName>
        <fullName evidence="5 13">Chorismate mutase</fullName>
        <ecNumber evidence="4 13">5.4.99.5</ecNumber>
    </recommendedName>
</protein>
<accession>A0A384JZD2</accession>
<gene>
    <name evidence="15" type="primary">Bcaro7</name>
    <name evidence="15" type="ORF">BCIN_12g05000</name>
</gene>
<dbReference type="GO" id="GO:0004106">
    <property type="term" value="F:chorismate mutase activity"/>
    <property type="evidence" value="ECO:0007669"/>
    <property type="project" value="UniProtKB-UniRule"/>
</dbReference>
<comment type="pathway">
    <text evidence="2">Metabolic intermediate biosynthesis; prephenate biosynthesis; prephenate from chorismate: step 1/1.</text>
</comment>